<dbReference type="InterPro" id="IPR001806">
    <property type="entry name" value="Small_GTPase"/>
</dbReference>
<dbReference type="PROSITE" id="PS51419">
    <property type="entry name" value="RAB"/>
    <property type="match status" value="1"/>
</dbReference>
<keyword evidence="1" id="KW-0547">Nucleotide-binding</keyword>
<comment type="caution">
    <text evidence="2">The sequence shown here is derived from an EMBL/GenBank/DDBJ whole genome shotgun (WGS) entry which is preliminary data.</text>
</comment>
<dbReference type="NCBIfam" id="TIGR00231">
    <property type="entry name" value="small_GTP"/>
    <property type="match status" value="1"/>
</dbReference>
<dbReference type="SMART" id="SM00173">
    <property type="entry name" value="RAS"/>
    <property type="match status" value="1"/>
</dbReference>
<dbReference type="Gene3D" id="3.40.50.300">
    <property type="entry name" value="P-loop containing nucleotide triphosphate hydrolases"/>
    <property type="match status" value="1"/>
</dbReference>
<dbReference type="PROSITE" id="PS51421">
    <property type="entry name" value="RAS"/>
    <property type="match status" value="1"/>
</dbReference>
<dbReference type="PANTHER" id="PTHR47978">
    <property type="match status" value="1"/>
</dbReference>
<dbReference type="SUPFAM" id="SSF52540">
    <property type="entry name" value="P-loop containing nucleoside triphosphate hydrolases"/>
    <property type="match status" value="1"/>
</dbReference>
<dbReference type="InterPro" id="IPR027417">
    <property type="entry name" value="P-loop_NTPase"/>
</dbReference>
<proteinExistence type="predicted"/>
<organism evidence="2 3">
    <name type="scientific">Tritrichomonas foetus</name>
    <dbReference type="NCBI Taxonomy" id="1144522"/>
    <lineage>
        <taxon>Eukaryota</taxon>
        <taxon>Metamonada</taxon>
        <taxon>Parabasalia</taxon>
        <taxon>Tritrichomonadida</taxon>
        <taxon>Tritrichomonadidae</taxon>
        <taxon>Tritrichomonas</taxon>
    </lineage>
</organism>
<dbReference type="EMBL" id="MLAK01000387">
    <property type="protein sequence ID" value="OHT14340.1"/>
    <property type="molecule type" value="Genomic_DNA"/>
</dbReference>
<dbReference type="AlphaFoldDB" id="A0A1J4KXB0"/>
<dbReference type="VEuPathDB" id="TrichDB:TRFO_43088"/>
<dbReference type="PRINTS" id="PR00449">
    <property type="entry name" value="RASTRNSFRMNG"/>
</dbReference>
<dbReference type="OrthoDB" id="63533at2759"/>
<dbReference type="SMART" id="SM00175">
    <property type="entry name" value="RAB"/>
    <property type="match status" value="1"/>
</dbReference>
<dbReference type="InterPro" id="IPR005225">
    <property type="entry name" value="Small_GTP-bd"/>
</dbReference>
<evidence type="ECO:0000313" key="3">
    <source>
        <dbReference type="Proteomes" id="UP000179807"/>
    </source>
</evidence>
<dbReference type="Pfam" id="PF00071">
    <property type="entry name" value="Ras"/>
    <property type="match status" value="1"/>
</dbReference>
<name>A0A1J4KXB0_9EUKA</name>
<dbReference type="SMART" id="SM00174">
    <property type="entry name" value="RHO"/>
    <property type="match status" value="1"/>
</dbReference>
<evidence type="ECO:0000313" key="2">
    <source>
        <dbReference type="EMBL" id="OHT14340.1"/>
    </source>
</evidence>
<sequence length="189" mass="21105">MVDRSARVVLIGNPSVGKTSLVKSLYEGRIDPKYEATIGAAFYTFSTVKNNETLSMQIWDTAGQEKYKSLGPVYYRNAYAAVIVYDISNPDSFNALQSWIDAFVDVTGNTRNIIIVGNKQDLASTQGMIGEGEKWAKSRNYKFFITSALTGYNVRYMFEAVLEMVTNIDKSAMIHSAEPSELDERKCSC</sequence>
<dbReference type="GO" id="GO:0005525">
    <property type="term" value="F:GTP binding"/>
    <property type="evidence" value="ECO:0007669"/>
    <property type="project" value="InterPro"/>
</dbReference>
<gene>
    <name evidence="2" type="primary">RAB6A</name>
    <name evidence="2" type="ORF">TRFO_43088</name>
</gene>
<dbReference type="FunFam" id="3.40.50.300:FF:002456">
    <property type="entry name" value="Small GTP-binding protein, putative"/>
    <property type="match status" value="1"/>
</dbReference>
<dbReference type="GO" id="GO:0003924">
    <property type="term" value="F:GTPase activity"/>
    <property type="evidence" value="ECO:0007669"/>
    <property type="project" value="InterPro"/>
</dbReference>
<dbReference type="RefSeq" id="XP_068367476.1">
    <property type="nucleotide sequence ID" value="XM_068514621.1"/>
</dbReference>
<dbReference type="Proteomes" id="UP000179807">
    <property type="component" value="Unassembled WGS sequence"/>
</dbReference>
<reference evidence="2" key="1">
    <citation type="submission" date="2016-10" db="EMBL/GenBank/DDBJ databases">
        <authorList>
            <person name="Benchimol M."/>
            <person name="Almeida L.G."/>
            <person name="Vasconcelos A.T."/>
            <person name="Perreira-Neves A."/>
            <person name="Rosa I.A."/>
            <person name="Tasca T."/>
            <person name="Bogo M.R."/>
            <person name="de Souza W."/>
        </authorList>
    </citation>
    <scope>NUCLEOTIDE SEQUENCE [LARGE SCALE GENOMIC DNA]</scope>
    <source>
        <strain evidence="2">K</strain>
    </source>
</reference>
<dbReference type="GeneID" id="94849325"/>
<accession>A0A1J4KXB0</accession>
<dbReference type="SMART" id="SM00176">
    <property type="entry name" value="RAN"/>
    <property type="match status" value="1"/>
</dbReference>
<evidence type="ECO:0000256" key="1">
    <source>
        <dbReference type="ARBA" id="ARBA00022741"/>
    </source>
</evidence>
<dbReference type="CDD" id="cd00154">
    <property type="entry name" value="Rab"/>
    <property type="match status" value="1"/>
</dbReference>
<protein>
    <submittedName>
        <fullName evidence="2">Ras-related protein Rab-6A</fullName>
    </submittedName>
</protein>
<keyword evidence="3" id="KW-1185">Reference proteome</keyword>